<protein>
    <recommendedName>
        <fullName evidence="3">Helix-turn-helix domain-containing protein</fullName>
    </recommendedName>
</protein>
<evidence type="ECO:0000313" key="2">
    <source>
        <dbReference type="Proteomes" id="UP000830326"/>
    </source>
</evidence>
<dbReference type="Proteomes" id="UP000830326">
    <property type="component" value="Chromosome"/>
</dbReference>
<dbReference type="EMBL" id="CP095075">
    <property type="protein sequence ID" value="UOR12180.1"/>
    <property type="molecule type" value="Genomic_DNA"/>
</dbReference>
<organism evidence="1 2">
    <name type="scientific">Halobacillus amylolyticus</name>
    <dbReference type="NCBI Taxonomy" id="2932259"/>
    <lineage>
        <taxon>Bacteria</taxon>
        <taxon>Bacillati</taxon>
        <taxon>Bacillota</taxon>
        <taxon>Bacilli</taxon>
        <taxon>Bacillales</taxon>
        <taxon>Bacillaceae</taxon>
        <taxon>Halobacillus</taxon>
    </lineage>
</organism>
<proteinExistence type="predicted"/>
<sequence>MFTSGEVKKFKKLSQFKDIEGFNNSFEQHMVDHKDSFTKSEMVALRRLVRFSCKVAGVCYAKIQTIVSATHEKGDLGGISRSSFERMLRKAKKLNIVSVHNTMRKGKKGHNVYVFNRYKSVKQKVVSFPSNNEVVNDEKIDVSKTSNLLESINPLKERKGFENHLSHQYVSSNIPKQLTNTVRSHFDCAETIYKVWNRLTLATRKQGSEWLKFDYIEEYAATYREVIDKYKQKRIRGDLFGYLYGSFCNKTGEIIRRLNADKSVLFSMFKEVFEEI</sequence>
<evidence type="ECO:0000313" key="1">
    <source>
        <dbReference type="EMBL" id="UOR12180.1"/>
    </source>
</evidence>
<evidence type="ECO:0008006" key="3">
    <source>
        <dbReference type="Google" id="ProtNLM"/>
    </source>
</evidence>
<accession>A0ABY4HE44</accession>
<dbReference type="RefSeq" id="WP_245032798.1">
    <property type="nucleotide sequence ID" value="NZ_CP095075.1"/>
</dbReference>
<keyword evidence="2" id="KW-1185">Reference proteome</keyword>
<name>A0ABY4HE44_9BACI</name>
<gene>
    <name evidence="1" type="ORF">MUO15_01180</name>
</gene>
<reference evidence="1" key="1">
    <citation type="submission" date="2022-04" db="EMBL/GenBank/DDBJ databases">
        <title>Halobacillus sp. isolated from saltern.</title>
        <authorList>
            <person name="Won M."/>
            <person name="Lee C.-M."/>
            <person name="Woen H.-Y."/>
            <person name="Kwon S.-W."/>
        </authorList>
    </citation>
    <scope>NUCLEOTIDE SEQUENCE</scope>
    <source>
        <strain evidence="1">SSHM10-5</strain>
    </source>
</reference>